<dbReference type="Proteomes" id="UP000002198">
    <property type="component" value="Chromosome"/>
</dbReference>
<evidence type="ECO:0000313" key="4">
    <source>
        <dbReference type="Proteomes" id="UP000002198"/>
    </source>
</evidence>
<evidence type="ECO:0000256" key="1">
    <source>
        <dbReference type="SAM" id="Phobius"/>
    </source>
</evidence>
<dbReference type="PANTHER" id="PTHR34473">
    <property type="entry name" value="UPF0699 TRANSMEMBRANE PROTEIN YDBS"/>
    <property type="match status" value="1"/>
</dbReference>
<gene>
    <name evidence="3" type="ordered locus">DIP0613</name>
</gene>
<feature type="transmembrane region" description="Helical" evidence="1">
    <location>
        <begin position="20"/>
        <end position="38"/>
    </location>
</feature>
<dbReference type="Pfam" id="PF03703">
    <property type="entry name" value="bPH_2"/>
    <property type="match status" value="1"/>
</dbReference>
<dbReference type="KEGG" id="cdi:DIP0613"/>
<keyword evidence="4" id="KW-1185">Reference proteome</keyword>
<dbReference type="HOGENOM" id="CLU_104197_0_0_11"/>
<feature type="domain" description="YdbS-like PH" evidence="2">
    <location>
        <begin position="68"/>
        <end position="144"/>
    </location>
</feature>
<reference evidence="3 4" key="1">
    <citation type="journal article" date="2003" name="Nucleic Acids Res.">
        <title>The complete genome sequence and analysis of Corynebacterium diphtheriae NCTC13129.</title>
        <authorList>
            <person name="Cerdeno-Tarraga A.M."/>
            <person name="Efstratiou A."/>
            <person name="Dover L.G."/>
            <person name="Holden M.T.G."/>
            <person name="Pallen M."/>
            <person name="Bentley S.D."/>
            <person name="Besra G.S."/>
            <person name="Churcher C."/>
            <person name="James K.D."/>
            <person name="De Zoysa A."/>
            <person name="Chillingworth T."/>
            <person name="Cronin A."/>
            <person name="Dowd L."/>
            <person name="Feltwell T."/>
            <person name="Hamlin N."/>
            <person name="Holroyd S."/>
            <person name="Jagels K."/>
            <person name="Moule S."/>
            <person name="Quail M.A."/>
            <person name="Rabbinowitsch E."/>
            <person name="Rutherford K."/>
            <person name="Thomson N.R."/>
            <person name="Unwin L."/>
            <person name="Whitehead S."/>
            <person name="Barrell B.G.Parkhill.J."/>
        </authorList>
    </citation>
    <scope>NUCLEOTIDE SEQUENCE [LARGE SCALE GENOMIC DNA]</scope>
    <source>
        <strain evidence="4">ATCC 700971 / NCTC 13129 / Biotype gravis</strain>
    </source>
</reference>
<dbReference type="AlphaFoldDB" id="Q6NJ03"/>
<feature type="transmembrane region" description="Helical" evidence="1">
    <location>
        <begin position="44"/>
        <end position="63"/>
    </location>
</feature>
<sequence>MMLMGSTMNAVSPKLVKARYWAVVPFLVVTILGSAASAVFLWSWMWIVTGVWVAILAWAVWLIPAQVRRIGWREDPDELLITKGKLWRTLTVVPYGRLQFVDVQEGPIARRCGLAEVEIHTASSTSDASIAGLPVADAYALRQRLTDKARERLSGL</sequence>
<keyword evidence="1" id="KW-0812">Transmembrane</keyword>
<keyword evidence="1" id="KW-0472">Membrane</keyword>
<dbReference type="STRING" id="257309.DIP0613"/>
<dbReference type="PANTHER" id="PTHR34473:SF3">
    <property type="entry name" value="TRANSMEMBRANE PROTEIN-RELATED"/>
    <property type="match status" value="1"/>
</dbReference>
<dbReference type="InterPro" id="IPR005182">
    <property type="entry name" value="YdbS-like_PH"/>
</dbReference>
<evidence type="ECO:0000313" key="3">
    <source>
        <dbReference type="EMBL" id="CAE49130.1"/>
    </source>
</evidence>
<name>Q6NJ03_CORDI</name>
<dbReference type="EMBL" id="BX248355">
    <property type="protein sequence ID" value="CAE49130.1"/>
    <property type="molecule type" value="Genomic_DNA"/>
</dbReference>
<proteinExistence type="predicted"/>
<organism evidence="3 4">
    <name type="scientific">Corynebacterium diphtheriae (strain ATCC 700971 / NCTC 13129 / Biotype gravis)</name>
    <dbReference type="NCBI Taxonomy" id="257309"/>
    <lineage>
        <taxon>Bacteria</taxon>
        <taxon>Bacillati</taxon>
        <taxon>Actinomycetota</taxon>
        <taxon>Actinomycetes</taxon>
        <taxon>Mycobacteriales</taxon>
        <taxon>Corynebacteriaceae</taxon>
        <taxon>Corynebacterium</taxon>
    </lineage>
</organism>
<accession>Q6NJ03</accession>
<evidence type="ECO:0000259" key="2">
    <source>
        <dbReference type="Pfam" id="PF03703"/>
    </source>
</evidence>
<protein>
    <submittedName>
        <fullName evidence="3">Membrane protein</fullName>
    </submittedName>
</protein>
<keyword evidence="1" id="KW-1133">Transmembrane helix</keyword>